<sequence>MKFPKMQPFAAFSMRSRRQTRTMNQGALDRRHNPTLRKLYSLYNKNRIFILLKDHQATKRLRQGDAAAHATPTTPAFGATVANWQPLNKKYFP</sequence>
<dbReference type="RefSeq" id="WP_255854845.1">
    <property type="nucleotide sequence ID" value="NZ_CP073347.1"/>
</dbReference>
<gene>
    <name evidence="1" type="ORF">KDW95_03325</name>
</gene>
<organism evidence="1 2">
    <name type="scientific">Marinobacterium rhizophilum</name>
    <dbReference type="NCBI Taxonomy" id="420402"/>
    <lineage>
        <taxon>Bacteria</taxon>
        <taxon>Pseudomonadati</taxon>
        <taxon>Pseudomonadota</taxon>
        <taxon>Gammaproteobacteria</taxon>
        <taxon>Oceanospirillales</taxon>
        <taxon>Oceanospirillaceae</taxon>
        <taxon>Marinobacterium</taxon>
    </lineage>
</organism>
<reference evidence="1" key="1">
    <citation type="submission" date="2021-04" db="EMBL/GenBank/DDBJ databases">
        <title>Oceanospirillales bacteria with DddD are important DMSP degraders in coastal seawater.</title>
        <authorList>
            <person name="Liu J."/>
        </authorList>
    </citation>
    <scope>NUCLEOTIDE SEQUENCE</scope>
    <source>
        <strain evidence="1">D13-1</strain>
    </source>
</reference>
<evidence type="ECO:0000313" key="2">
    <source>
        <dbReference type="Proteomes" id="UP001058461"/>
    </source>
</evidence>
<accession>A0ABY5HN82</accession>
<keyword evidence="2" id="KW-1185">Reference proteome</keyword>
<name>A0ABY5HN82_9GAMM</name>
<evidence type="ECO:0000313" key="1">
    <source>
        <dbReference type="EMBL" id="UTW12724.1"/>
    </source>
</evidence>
<dbReference type="EMBL" id="CP073347">
    <property type="protein sequence ID" value="UTW12724.1"/>
    <property type="molecule type" value="Genomic_DNA"/>
</dbReference>
<dbReference type="Proteomes" id="UP001058461">
    <property type="component" value="Chromosome"/>
</dbReference>
<protein>
    <submittedName>
        <fullName evidence="1">Uncharacterized protein</fullName>
    </submittedName>
</protein>
<proteinExistence type="predicted"/>